<evidence type="ECO:0000259" key="2">
    <source>
        <dbReference type="SMART" id="SM00736"/>
    </source>
</evidence>
<evidence type="ECO:0000256" key="1">
    <source>
        <dbReference type="SAM" id="MobiDB-lite"/>
    </source>
</evidence>
<comment type="caution">
    <text evidence="3">The sequence shown here is derived from an EMBL/GenBank/DDBJ whole genome shotgun (WGS) entry which is preliminary data.</text>
</comment>
<feature type="region of interest" description="Disordered" evidence="1">
    <location>
        <begin position="2491"/>
        <end position="2510"/>
    </location>
</feature>
<feature type="domain" description="Dystroglycan-type cadherin-like" evidence="2">
    <location>
        <begin position="2388"/>
        <end position="2488"/>
    </location>
</feature>
<feature type="region of interest" description="Disordered" evidence="1">
    <location>
        <begin position="802"/>
        <end position="826"/>
    </location>
</feature>
<feature type="compositionally biased region" description="Low complexity" evidence="1">
    <location>
        <begin position="2372"/>
        <end position="2383"/>
    </location>
</feature>
<reference evidence="3" key="1">
    <citation type="submission" date="2019-12" db="EMBL/GenBank/DDBJ databases">
        <title>Novel species isolated from a subtropical stream in China.</title>
        <authorList>
            <person name="Lu H."/>
        </authorList>
    </citation>
    <scope>NUCLEOTIDE SEQUENCE [LARGE SCALE GENOMIC DNA]</scope>
    <source>
        <strain evidence="3">FT93W</strain>
    </source>
</reference>
<feature type="compositionally biased region" description="Low complexity" evidence="1">
    <location>
        <begin position="814"/>
        <end position="825"/>
    </location>
</feature>
<proteinExistence type="predicted"/>
<evidence type="ECO:0000313" key="3">
    <source>
        <dbReference type="EMBL" id="MYN44207.1"/>
    </source>
</evidence>
<feature type="region of interest" description="Disordered" evidence="1">
    <location>
        <begin position="2246"/>
        <end position="2306"/>
    </location>
</feature>
<gene>
    <name evidence="3" type="ORF">GTP23_03880</name>
</gene>
<organism evidence="3 4">
    <name type="scientific">Duganella fentianensis</name>
    <dbReference type="NCBI Taxonomy" id="2692177"/>
    <lineage>
        <taxon>Bacteria</taxon>
        <taxon>Pseudomonadati</taxon>
        <taxon>Pseudomonadota</taxon>
        <taxon>Betaproteobacteria</taxon>
        <taxon>Burkholderiales</taxon>
        <taxon>Oxalobacteraceae</taxon>
        <taxon>Telluria group</taxon>
        <taxon>Duganella</taxon>
    </lineage>
</organism>
<feature type="compositionally biased region" description="Low complexity" evidence="1">
    <location>
        <begin position="2501"/>
        <end position="2510"/>
    </location>
</feature>
<dbReference type="SUPFAM" id="SSF49313">
    <property type="entry name" value="Cadherin-like"/>
    <property type="match status" value="1"/>
</dbReference>
<dbReference type="Proteomes" id="UP000444316">
    <property type="component" value="Unassembled WGS sequence"/>
</dbReference>
<sequence length="2524" mass="253438">MNQPTAPTPRRRALRRTSHLLSLEQRFMFDGAAVTTMAEAAHAAQVQDSAVAVPAAVTLRAAEPAKDGGKKEVVLVDTSVANYRTMEAGVRAGVGIVEFDGSKDGLAQIAQWAVANGGYDAIHILSHGESGALHLGTTSLNETTLTTGAVASELAQLGQALKAGGDLMLYGCNIGDRPALLDGLARATGADVAASTDLTGSTRLGGNWTLEAHRGNIDSRALELASYDGVLATDYSFSFFSAVDESHTTADGYAVYKSVQVGATTVNITFNAQEIYIDQSRGLYATQHDGTVKLTIRALENYSFDLKSFTSGRYFPNVNQEYTFTGIKADGSPFAGLTLRANNAMLDLPFYPSLLSSLSDLREVTISTDEDASLQFIVLTDLKPAPPVSYVNSLTISADSGSNNSDGITNVASQTIRGGITTALGINDIVEVSVDNGSSWNRANLDTYTTWSYSTSLLNGSNTLLARVTNTTLQLSSVASTFNYTLDTSAPALNVGSTALSNDSGASHSDLLTNGASQTVTVNLGQALENGTTLYGSSDGSNWVDITNKVGGSQLFWSGLTLSDGANILQLKATDLAGNTSAPLSLPTITLDRSAPGTTVATASFSDDSGSSGSDFVTNMASQTISGTLSANLAADERVYVSINNGATWAVASTSAGQNTWSLAGVTLSASNTLKVKVSDYAGNDSTIYAQAYTYDTSAPAISFNSVTLSADSGSSNNDLITRTAAQIISATLSSAPAGSDIVYGSLDGGNTWTNLTAMVSGTTLNWTGVTLNHGNNTLQLRVADAAGNYSTASTRAYTLDTSAPVQPGAPVLDSASDSGSSSSDHITNITTPTLTGSTEAGATVEVYDGASLLGSTVADGSGNWRYSSGTLAAGTRTLTVKATDAAGNRSQASSALSIEIDSSAATVASVAVPADATYYNGSSLNFTVNFDESVFVDTSGGTPRISLAVGAQVRYASYVSGSGSHALVFSYTVLNGDSDSNGITLGSLQSNGGTLRDTAGNDATLSMNGIGSTAAVLIDGSLPSVTSVSASSADGAYGAGRSITITLDFSSAVDVDTSGGTPTLALSSGGLARYVGGSGSSTLSFSYTVGANDNSTDLDYSSTSALALNGATIKDAGGIHLNAALTLMAPGTAGSLAANKALVIDTTAPAATGASVVFSADSGSSATDRITNVASQSVSGTLTASLADGESVQVSADNGASWSIATASGTSWSLAAPVIVNGNGSIRVRVVDAAGNIGSVSSFAYVLDNSAPTTSFSNISFSNDTGASNSDRITRSAAQTITATLSAPLDSGDLVYGSLDNGATWSDITSKVSASTLSWNGVTLGGSNTLKLRVTDAAGNTGSATSAAYVLDTTAPTTAIASAAFSADSGSSNSDFITNVAAQTISGTLSANLVAGEQVYVSLDDGISWAAASASSGQNTWSLSGVTLSASSTLQVRVSDTAGNNAATYQQAYRYLPTGPATTGASVLFSADSGSSATDRITSVALQSSVNGTLTASLAAGESVQVTLDSGASWNTVNASGSNWSLPTSLTLNGSGSIGVRVLDAAGNSGNAASFAYVLDSGAPTTSFSNIRLSNDSGVSSSDRITQSAAQTISATLSAPLDSGDLLEASLDNGVSWSDITASVSGTMLSWSGVTLSGSNTLKLRVTDAAGNVGSATSAAYVLDTTAPTTTIASASFSADSGSSNSDFITNIAAQTVSGTLSANLAADEQVLVSLDNGASWVAASASTGQNSWSISGVSISASNTLRVKVSDTAGNSTGNYQQAYVYDATLPAAATITPLHSTILKPTLGGSATLEAGDSLSISVGGASYTVTASAGSWTLDLASAVPASGTLALTMDTAYNVVATVTDRAGNSRSTTGSDALVLGYPAPPLLPPTTTVTSATLSQDSGSSASDFITNVATQTVSGSLSAALQAGERVEISLDGGASWSGASASGSSWSASVTLAGSNTLMVCVRSDGGSSDAYSQSYMLDTTAPVGPRANAQTSTTPLPVLSGSATLADGDSLSVSVGGAQYSVSASGGSWSLDLASATPSSGTLLLAAGSNYEVVASVTDVAGNRSSGSAQLRMAALPQVLTFALSSDSGSSSTDFITSVAAQTITGTLSAPLLAGQTVEVSADGGTSWHKASAAGSSWSASLTLSGSNTLAARVTAAGSSSTPLRQNYVLDSSAPQATPVLSAQTAAGLLTGTLSAALASGETLLASYDDGRSWSPVATSGQAWTLNSSTSVRLLVRDSAGNQGSALLVTPLVTPTQPDTPTQPEKPTQPETPVPVPVPVPVIVPNGGNSNGSGTGAASGNTTAGAPAGAGPVGSDIGASGSNAGRVTGAGQSALTSLIRSGSLDSVSWTDTPSLSPLDTLAAGSGFQSSTSHSPEFGLASSTGSALSLDRPPQISAPIADVAIRAGERLSLQIPRDAFSYTGSAADVQFSAKQFNDTPLPGWLKFDSKTARFEGTPPPGFEGTLSFRVTARDSQGREVSQVFKVVIGKQGIRTSLHQPEAADPVGRSSLAEQLRSARSSSLARRAALSA</sequence>
<name>A0A845HWV9_9BURK</name>
<feature type="region of interest" description="Disordered" evidence="1">
    <location>
        <begin position="2358"/>
        <end position="2386"/>
    </location>
</feature>
<accession>A0A845HWV9</accession>
<dbReference type="InterPro" id="IPR044016">
    <property type="entry name" value="Big_13"/>
</dbReference>
<feature type="compositionally biased region" description="Low complexity" evidence="1">
    <location>
        <begin position="2246"/>
        <end position="2263"/>
    </location>
</feature>
<dbReference type="Pfam" id="PF19077">
    <property type="entry name" value="Big_13"/>
    <property type="match status" value="8"/>
</dbReference>
<dbReference type="RefSeq" id="WP_161033935.1">
    <property type="nucleotide sequence ID" value="NZ_WWCL01000001.1"/>
</dbReference>
<protein>
    <submittedName>
        <fullName evidence="3">DUF4347 domain-containing protein</fullName>
    </submittedName>
</protein>
<dbReference type="NCBIfam" id="NF033510">
    <property type="entry name" value="Ca_tandemer"/>
    <property type="match status" value="2"/>
</dbReference>
<dbReference type="SMART" id="SM00736">
    <property type="entry name" value="CADG"/>
    <property type="match status" value="1"/>
</dbReference>
<dbReference type="Gene3D" id="2.60.40.10">
    <property type="entry name" value="Immunoglobulins"/>
    <property type="match status" value="16"/>
</dbReference>
<feature type="compositionally biased region" description="Low complexity" evidence="1">
    <location>
        <begin position="2292"/>
        <end position="2306"/>
    </location>
</feature>
<dbReference type="EMBL" id="WWCL01000001">
    <property type="protein sequence ID" value="MYN44207.1"/>
    <property type="molecule type" value="Genomic_DNA"/>
</dbReference>
<evidence type="ECO:0000313" key="4">
    <source>
        <dbReference type="Proteomes" id="UP000444316"/>
    </source>
</evidence>
<dbReference type="InterPro" id="IPR006644">
    <property type="entry name" value="Cadg"/>
</dbReference>
<dbReference type="InterPro" id="IPR015919">
    <property type="entry name" value="Cadherin-like_sf"/>
</dbReference>
<feature type="compositionally biased region" description="Pro residues" evidence="1">
    <location>
        <begin position="2264"/>
        <end position="2276"/>
    </location>
</feature>
<dbReference type="InterPro" id="IPR013783">
    <property type="entry name" value="Ig-like_fold"/>
</dbReference>
<dbReference type="Pfam" id="PF14252">
    <property type="entry name" value="DUF4347"/>
    <property type="match status" value="1"/>
</dbReference>
<keyword evidence="4" id="KW-1185">Reference proteome</keyword>
<dbReference type="GO" id="GO:0005509">
    <property type="term" value="F:calcium ion binding"/>
    <property type="evidence" value="ECO:0007669"/>
    <property type="project" value="InterPro"/>
</dbReference>
<dbReference type="Pfam" id="PF05345">
    <property type="entry name" value="He_PIG"/>
    <property type="match status" value="1"/>
</dbReference>
<dbReference type="GO" id="GO:0016020">
    <property type="term" value="C:membrane"/>
    <property type="evidence" value="ECO:0007669"/>
    <property type="project" value="InterPro"/>
</dbReference>
<dbReference type="InterPro" id="IPR025592">
    <property type="entry name" value="DUF4347"/>
</dbReference>